<dbReference type="InParanoid" id="W7WZ99"/>
<gene>
    <name evidence="1" type="ORF">TTHERM_000537028</name>
</gene>
<sequence>MKKNKNAKQKENSSRCKYKMLFYIDNTDALQSYNEYMQRFYPQLKVEPKVQGLKIEENIEQSTNIVENNTTQNNLKNNQLEDYDELIQQFLKYSQSNVYKNIIYAFQKHISELKDEKLQQIYEKLTPDKWKFSYIQLRAYQNFKNCGRFNLKMKNLIKSKNLNKIFSFFLQNAENLWMNGSKLKDKSQHLDAIQILMQIQQNPEIVKNIDNYKKSKKSEK</sequence>
<dbReference type="Proteomes" id="UP000009168">
    <property type="component" value="Unassembled WGS sequence"/>
</dbReference>
<dbReference type="GeneID" id="24439469"/>
<organism evidence="1 2">
    <name type="scientific">Tetrahymena thermophila (strain SB210)</name>
    <dbReference type="NCBI Taxonomy" id="312017"/>
    <lineage>
        <taxon>Eukaryota</taxon>
        <taxon>Sar</taxon>
        <taxon>Alveolata</taxon>
        <taxon>Ciliophora</taxon>
        <taxon>Intramacronucleata</taxon>
        <taxon>Oligohymenophorea</taxon>
        <taxon>Hymenostomatida</taxon>
        <taxon>Tetrahymenina</taxon>
        <taxon>Tetrahymenidae</taxon>
        <taxon>Tetrahymena</taxon>
    </lineage>
</organism>
<evidence type="ECO:0000313" key="2">
    <source>
        <dbReference type="Proteomes" id="UP000009168"/>
    </source>
</evidence>
<keyword evidence="2" id="KW-1185">Reference proteome</keyword>
<dbReference type="InterPro" id="IPR028008">
    <property type="entry name" value="DUF4441"/>
</dbReference>
<dbReference type="KEGG" id="tet:TTHERM_000537028"/>
<dbReference type="AlphaFoldDB" id="W7WZ99"/>
<dbReference type="EMBL" id="GG662495">
    <property type="protein sequence ID" value="EWS72215.1"/>
    <property type="molecule type" value="Genomic_DNA"/>
</dbReference>
<dbReference type="Pfam" id="PF14536">
    <property type="entry name" value="DUF4441"/>
    <property type="match status" value="1"/>
</dbReference>
<accession>W7WZ99</accession>
<reference evidence="2" key="1">
    <citation type="journal article" date="2006" name="PLoS Biol.">
        <title>Macronuclear genome sequence of the ciliate Tetrahymena thermophila, a model eukaryote.</title>
        <authorList>
            <person name="Eisen J.A."/>
            <person name="Coyne R.S."/>
            <person name="Wu M."/>
            <person name="Wu D."/>
            <person name="Thiagarajan M."/>
            <person name="Wortman J.R."/>
            <person name="Badger J.H."/>
            <person name="Ren Q."/>
            <person name="Amedeo P."/>
            <person name="Jones K.M."/>
            <person name="Tallon L.J."/>
            <person name="Delcher A.L."/>
            <person name="Salzberg S.L."/>
            <person name="Silva J.C."/>
            <person name="Haas B.J."/>
            <person name="Majoros W.H."/>
            <person name="Farzad M."/>
            <person name="Carlton J.M."/>
            <person name="Smith R.K. Jr."/>
            <person name="Garg J."/>
            <person name="Pearlman R.E."/>
            <person name="Karrer K.M."/>
            <person name="Sun L."/>
            <person name="Manning G."/>
            <person name="Elde N.C."/>
            <person name="Turkewitz A.P."/>
            <person name="Asai D.J."/>
            <person name="Wilkes D.E."/>
            <person name="Wang Y."/>
            <person name="Cai H."/>
            <person name="Collins K."/>
            <person name="Stewart B.A."/>
            <person name="Lee S.R."/>
            <person name="Wilamowska K."/>
            <person name="Weinberg Z."/>
            <person name="Ruzzo W.L."/>
            <person name="Wloga D."/>
            <person name="Gaertig J."/>
            <person name="Frankel J."/>
            <person name="Tsao C.-C."/>
            <person name="Gorovsky M.A."/>
            <person name="Keeling P.J."/>
            <person name="Waller R.F."/>
            <person name="Patron N.J."/>
            <person name="Cherry J.M."/>
            <person name="Stover N.A."/>
            <person name="Krieger C.J."/>
            <person name="del Toro C."/>
            <person name="Ryder H.F."/>
            <person name="Williamson S.C."/>
            <person name="Barbeau R.A."/>
            <person name="Hamilton E.P."/>
            <person name="Orias E."/>
        </authorList>
    </citation>
    <scope>NUCLEOTIDE SEQUENCE [LARGE SCALE GENOMIC DNA]</scope>
    <source>
        <strain evidence="2">SB210</strain>
    </source>
</reference>
<proteinExistence type="predicted"/>
<evidence type="ECO:0000313" key="1">
    <source>
        <dbReference type="EMBL" id="EWS72215.1"/>
    </source>
</evidence>
<name>W7WZ99_TETTS</name>
<protein>
    <submittedName>
        <fullName evidence="1">Uncharacterized protein</fullName>
    </submittedName>
</protein>
<dbReference type="RefSeq" id="XP_012655258.1">
    <property type="nucleotide sequence ID" value="XM_012799804.1"/>
</dbReference>